<gene>
    <name evidence="1" type="ORF">Q5H91_07425</name>
</gene>
<evidence type="ECO:0000313" key="2">
    <source>
        <dbReference type="Proteomes" id="UP001230685"/>
    </source>
</evidence>
<dbReference type="InterPro" id="IPR043856">
    <property type="entry name" value="DUF5818"/>
</dbReference>
<dbReference type="RefSeq" id="WP_305172730.1">
    <property type="nucleotide sequence ID" value="NZ_JAUUDS010000002.1"/>
</dbReference>
<protein>
    <submittedName>
        <fullName evidence="1">DUF5818 domain-containing protein</fullName>
    </submittedName>
</protein>
<keyword evidence="2" id="KW-1185">Reference proteome</keyword>
<comment type="caution">
    <text evidence="1">The sequence shown here is derived from an EMBL/GenBank/DDBJ whole genome shotgun (WGS) entry which is preliminary data.</text>
</comment>
<sequence length="71" mass="8062">MPRGSKVIETGWLNRDGKELILRRDGGGRWRLDCGLITEWRANRMLGQRVRVLGVRDAFDVIGVTAIIRAD</sequence>
<reference evidence="1 2" key="1">
    <citation type="submission" date="2023-07" db="EMBL/GenBank/DDBJ databases">
        <authorList>
            <person name="Kim M.K."/>
        </authorList>
    </citation>
    <scope>NUCLEOTIDE SEQUENCE [LARGE SCALE GENOMIC DNA]</scope>
    <source>
        <strain evidence="1 2">KR1UV-12</strain>
    </source>
</reference>
<dbReference type="EMBL" id="JAUUDS010000002">
    <property type="protein sequence ID" value="MDP1027037.1"/>
    <property type="molecule type" value="Genomic_DNA"/>
</dbReference>
<accession>A0ABT9EJM1</accession>
<organism evidence="1 2">
    <name type="scientific">Sphingomonas aurea</name>
    <dbReference type="NCBI Taxonomy" id="3063994"/>
    <lineage>
        <taxon>Bacteria</taxon>
        <taxon>Pseudomonadati</taxon>
        <taxon>Pseudomonadota</taxon>
        <taxon>Alphaproteobacteria</taxon>
        <taxon>Sphingomonadales</taxon>
        <taxon>Sphingomonadaceae</taxon>
        <taxon>Sphingomonas</taxon>
    </lineage>
</organism>
<dbReference type="Pfam" id="PF19135">
    <property type="entry name" value="DUF5818"/>
    <property type="match status" value="1"/>
</dbReference>
<dbReference type="Proteomes" id="UP001230685">
    <property type="component" value="Unassembled WGS sequence"/>
</dbReference>
<proteinExistence type="predicted"/>
<name>A0ABT9EJM1_9SPHN</name>
<evidence type="ECO:0000313" key="1">
    <source>
        <dbReference type="EMBL" id="MDP1027037.1"/>
    </source>
</evidence>